<dbReference type="HOGENOM" id="CLU_3237763_0_0_10"/>
<keyword evidence="1" id="KW-0472">Membrane</keyword>
<protein>
    <submittedName>
        <fullName evidence="2">Uncharacterized protein</fullName>
    </submittedName>
</protein>
<organism evidence="2 3">
    <name type="scientific">Segatella oris F0302</name>
    <dbReference type="NCBI Taxonomy" id="649760"/>
    <lineage>
        <taxon>Bacteria</taxon>
        <taxon>Pseudomonadati</taxon>
        <taxon>Bacteroidota</taxon>
        <taxon>Bacteroidia</taxon>
        <taxon>Bacteroidales</taxon>
        <taxon>Prevotellaceae</taxon>
        <taxon>Segatella</taxon>
    </lineage>
</organism>
<name>D1QUR5_9BACT</name>
<keyword evidence="1" id="KW-1133">Transmembrane helix</keyword>
<feature type="transmembrane region" description="Helical" evidence="1">
    <location>
        <begin position="6"/>
        <end position="23"/>
    </location>
</feature>
<evidence type="ECO:0000313" key="2">
    <source>
        <dbReference type="EMBL" id="EFB30863.1"/>
    </source>
</evidence>
<evidence type="ECO:0000313" key="3">
    <source>
        <dbReference type="Proteomes" id="UP000004079"/>
    </source>
</evidence>
<keyword evidence="1" id="KW-0812">Transmembrane</keyword>
<dbReference type="Proteomes" id="UP000004079">
    <property type="component" value="Unassembled WGS sequence"/>
</dbReference>
<dbReference type="AlphaFoldDB" id="D1QUR5"/>
<accession>D1QUR5</accession>
<gene>
    <name evidence="2" type="ORF">HMPREF0971_02750</name>
</gene>
<reference evidence="2 3" key="1">
    <citation type="submission" date="2009-11" db="EMBL/GenBank/DDBJ databases">
        <authorList>
            <person name="Weinstock G."/>
            <person name="Sodergren E."/>
            <person name="Clifton S."/>
            <person name="Fulton L."/>
            <person name="Fulton B."/>
            <person name="Courtney L."/>
            <person name="Fronick C."/>
            <person name="Harrison M."/>
            <person name="Strong C."/>
            <person name="Farmer C."/>
            <person name="Delahaunty K."/>
            <person name="Markovic C."/>
            <person name="Hall O."/>
            <person name="Minx P."/>
            <person name="Tomlinson C."/>
            <person name="Mitreva M."/>
            <person name="Nelson J."/>
            <person name="Hou S."/>
            <person name="Wollam A."/>
            <person name="Pepin K.H."/>
            <person name="Johnson M."/>
            <person name="Bhonagiri V."/>
            <person name="Nash W.E."/>
            <person name="Warren W."/>
            <person name="Chinwalla A."/>
            <person name="Mardis E.R."/>
            <person name="Wilson R.K."/>
        </authorList>
    </citation>
    <scope>NUCLEOTIDE SEQUENCE [LARGE SCALE GENOMIC DNA]</scope>
    <source>
        <strain evidence="2 3">F0302</strain>
    </source>
</reference>
<proteinExistence type="predicted"/>
<comment type="caution">
    <text evidence="2">The sequence shown here is derived from an EMBL/GenBank/DDBJ whole genome shotgun (WGS) entry which is preliminary data.</text>
</comment>
<dbReference type="EMBL" id="ACUZ02000049">
    <property type="protein sequence ID" value="EFB30863.1"/>
    <property type="molecule type" value="Genomic_DNA"/>
</dbReference>
<evidence type="ECO:0000256" key="1">
    <source>
        <dbReference type="SAM" id="Phobius"/>
    </source>
</evidence>
<sequence>MLSSPYIFAILLHFFSIAFQVPLNRYSKMRKLKAFPHICIPVV</sequence>